<gene>
    <name evidence="1" type="ORF">MPIPNATIZW_LOCUS13025</name>
</gene>
<keyword evidence="2" id="KW-1185">Reference proteome</keyword>
<protein>
    <submittedName>
        <fullName evidence="1">Uncharacterized protein</fullName>
    </submittedName>
</protein>
<dbReference type="EMBL" id="OY882861">
    <property type="protein sequence ID" value="CAK6444719.1"/>
    <property type="molecule type" value="Genomic_DNA"/>
</dbReference>
<sequence length="148" mass="16343">MKGDNSPTTTFLRMHLVLEPSVHEKQWQASSGRSLQSLEITRITANFSVSWVLGCGLHNDPMNEVGTAVPVPQMRELRHREVKSPAGGCTARSEPHPVENVKPRLLNPGPGQVLLQVSCFRPGHNRLMNWLEKKSHAKELPALGAGEI</sequence>
<name>A0ABP0A357_PIPNA</name>
<proteinExistence type="predicted"/>
<evidence type="ECO:0000313" key="2">
    <source>
        <dbReference type="Proteomes" id="UP001314169"/>
    </source>
</evidence>
<dbReference type="Proteomes" id="UP001314169">
    <property type="component" value="Chromosome 4"/>
</dbReference>
<accession>A0ABP0A357</accession>
<reference evidence="1" key="1">
    <citation type="submission" date="2023-12" db="EMBL/GenBank/DDBJ databases">
        <authorList>
            <person name="Brown T."/>
        </authorList>
    </citation>
    <scope>NUCLEOTIDE SEQUENCE</scope>
</reference>
<evidence type="ECO:0000313" key="1">
    <source>
        <dbReference type="EMBL" id="CAK6444719.1"/>
    </source>
</evidence>
<organism evidence="1 2">
    <name type="scientific">Pipistrellus nathusii</name>
    <name type="common">Nathusius' pipistrelle</name>
    <dbReference type="NCBI Taxonomy" id="59473"/>
    <lineage>
        <taxon>Eukaryota</taxon>
        <taxon>Metazoa</taxon>
        <taxon>Chordata</taxon>
        <taxon>Craniata</taxon>
        <taxon>Vertebrata</taxon>
        <taxon>Euteleostomi</taxon>
        <taxon>Mammalia</taxon>
        <taxon>Eutheria</taxon>
        <taxon>Laurasiatheria</taxon>
        <taxon>Chiroptera</taxon>
        <taxon>Yangochiroptera</taxon>
        <taxon>Vespertilionidae</taxon>
        <taxon>Pipistrellus</taxon>
    </lineage>
</organism>